<dbReference type="EMBL" id="JABSTU010000005">
    <property type="protein sequence ID" value="KAH8030226.1"/>
    <property type="molecule type" value="Genomic_DNA"/>
</dbReference>
<dbReference type="GO" id="GO:0005958">
    <property type="term" value="C:DNA-dependent protein kinase-DNA ligase 4 complex"/>
    <property type="evidence" value="ECO:0007669"/>
    <property type="project" value="TreeGrafter"/>
</dbReference>
<evidence type="ECO:0000259" key="1">
    <source>
        <dbReference type="Pfam" id="PF21924"/>
    </source>
</evidence>
<dbReference type="PANTHER" id="PTHR28559:SF1">
    <property type="entry name" value="DNA REPAIR PROTEIN XRCC4"/>
    <property type="match status" value="1"/>
</dbReference>
<evidence type="ECO:0000313" key="2">
    <source>
        <dbReference type="EMBL" id="KAH8030226.1"/>
    </source>
</evidence>
<gene>
    <name evidence="2" type="ORF">HPB51_006658</name>
</gene>
<organism evidence="2 3">
    <name type="scientific">Rhipicephalus microplus</name>
    <name type="common">Cattle tick</name>
    <name type="synonym">Boophilus microplus</name>
    <dbReference type="NCBI Taxonomy" id="6941"/>
    <lineage>
        <taxon>Eukaryota</taxon>
        <taxon>Metazoa</taxon>
        <taxon>Ecdysozoa</taxon>
        <taxon>Arthropoda</taxon>
        <taxon>Chelicerata</taxon>
        <taxon>Arachnida</taxon>
        <taxon>Acari</taxon>
        <taxon>Parasitiformes</taxon>
        <taxon>Ixodida</taxon>
        <taxon>Ixodoidea</taxon>
        <taxon>Ixodidae</taxon>
        <taxon>Rhipicephalinae</taxon>
        <taxon>Rhipicephalus</taxon>
        <taxon>Boophilus</taxon>
    </lineage>
</organism>
<dbReference type="InterPro" id="IPR053962">
    <property type="entry name" value="XRCC4_CC"/>
</dbReference>
<sequence length="265" mass="29627">MSSQDRDECETSGNRGESSVDEFVQAIDIEGARYYLHTVAKPSAAEPTEYELLLGDGRQCFAGTAQIPDGPEEKARAFHAALAAGGGREFVYRLRPVGEERARLSWLRRVSHEMMSRLNEVILRRDPDGGARLLAAAMRIVEQRDASLKSLGERLQRTQAEQARTLDALQRSLRLKEDLETELYAKFSLVLNAKKRFIRERIANGTGYRRRGPSPCCKQLFQLSGIRAQSAQQACLGRLRASLCGTIAKTFTWLLATVLMQTLPL</sequence>
<dbReference type="SUPFAM" id="SSF58022">
    <property type="entry name" value="XRCC4, C-terminal oligomerization domain"/>
    <property type="match status" value="1"/>
</dbReference>
<dbReference type="VEuPathDB" id="VectorBase:LOC119163992"/>
<protein>
    <recommendedName>
        <fullName evidence="1">XRCC4 coiled-coil domain-containing protein</fullName>
    </recommendedName>
</protein>
<reference evidence="2" key="1">
    <citation type="journal article" date="2020" name="Cell">
        <title>Large-Scale Comparative Analyses of Tick Genomes Elucidate Their Genetic Diversity and Vector Capacities.</title>
        <authorList>
            <consortium name="Tick Genome and Microbiome Consortium (TIGMIC)"/>
            <person name="Jia N."/>
            <person name="Wang J."/>
            <person name="Shi W."/>
            <person name="Du L."/>
            <person name="Sun Y."/>
            <person name="Zhan W."/>
            <person name="Jiang J.F."/>
            <person name="Wang Q."/>
            <person name="Zhang B."/>
            <person name="Ji P."/>
            <person name="Bell-Sakyi L."/>
            <person name="Cui X.M."/>
            <person name="Yuan T.T."/>
            <person name="Jiang B.G."/>
            <person name="Yang W.F."/>
            <person name="Lam T.T."/>
            <person name="Chang Q.C."/>
            <person name="Ding S.J."/>
            <person name="Wang X.J."/>
            <person name="Zhu J.G."/>
            <person name="Ruan X.D."/>
            <person name="Zhao L."/>
            <person name="Wei J.T."/>
            <person name="Ye R.Z."/>
            <person name="Que T.C."/>
            <person name="Du C.H."/>
            <person name="Zhou Y.H."/>
            <person name="Cheng J.X."/>
            <person name="Dai P.F."/>
            <person name="Guo W.B."/>
            <person name="Han X.H."/>
            <person name="Huang E.J."/>
            <person name="Li L.F."/>
            <person name="Wei W."/>
            <person name="Gao Y.C."/>
            <person name="Liu J.Z."/>
            <person name="Shao H.Z."/>
            <person name="Wang X."/>
            <person name="Wang C.C."/>
            <person name="Yang T.C."/>
            <person name="Huo Q.B."/>
            <person name="Li W."/>
            <person name="Chen H.Y."/>
            <person name="Chen S.E."/>
            <person name="Zhou L.G."/>
            <person name="Ni X.B."/>
            <person name="Tian J.H."/>
            <person name="Sheng Y."/>
            <person name="Liu T."/>
            <person name="Pan Y.S."/>
            <person name="Xia L.Y."/>
            <person name="Li J."/>
            <person name="Zhao F."/>
            <person name="Cao W.C."/>
        </authorList>
    </citation>
    <scope>NUCLEOTIDE SEQUENCE</scope>
    <source>
        <strain evidence="2">Rmic-2018</strain>
    </source>
</reference>
<feature type="domain" description="XRCC4 coiled-coil" evidence="1">
    <location>
        <begin position="139"/>
        <end position="200"/>
    </location>
</feature>
<dbReference type="GO" id="GO:0006310">
    <property type="term" value="P:DNA recombination"/>
    <property type="evidence" value="ECO:0007669"/>
    <property type="project" value="InterPro"/>
</dbReference>
<dbReference type="GO" id="GO:0010165">
    <property type="term" value="P:response to X-ray"/>
    <property type="evidence" value="ECO:0007669"/>
    <property type="project" value="TreeGrafter"/>
</dbReference>
<dbReference type="OrthoDB" id="8064436at2759"/>
<keyword evidence="3" id="KW-1185">Reference proteome</keyword>
<dbReference type="Proteomes" id="UP000821866">
    <property type="component" value="Chromosome 3"/>
</dbReference>
<name>A0A9J6E7I4_RHIMP</name>
<evidence type="ECO:0000313" key="3">
    <source>
        <dbReference type="Proteomes" id="UP000821866"/>
    </source>
</evidence>
<dbReference type="InterPro" id="IPR010585">
    <property type="entry name" value="DNA_repair_prot_XRCC4"/>
</dbReference>
<comment type="caution">
    <text evidence="2">The sequence shown here is derived from an EMBL/GenBank/DDBJ whole genome shotgun (WGS) entry which is preliminary data.</text>
</comment>
<dbReference type="AlphaFoldDB" id="A0A9J6E7I4"/>
<dbReference type="GO" id="GO:0006303">
    <property type="term" value="P:double-strand break repair via nonhomologous end joining"/>
    <property type="evidence" value="ECO:0007669"/>
    <property type="project" value="TreeGrafter"/>
</dbReference>
<dbReference type="PANTHER" id="PTHR28559">
    <property type="entry name" value="DNA REPAIR PROTEIN XRCC4"/>
    <property type="match status" value="1"/>
</dbReference>
<dbReference type="GO" id="GO:0032807">
    <property type="term" value="C:DNA ligase IV complex"/>
    <property type="evidence" value="ECO:0007669"/>
    <property type="project" value="TreeGrafter"/>
</dbReference>
<reference evidence="2" key="2">
    <citation type="submission" date="2021-09" db="EMBL/GenBank/DDBJ databases">
        <authorList>
            <person name="Jia N."/>
            <person name="Wang J."/>
            <person name="Shi W."/>
            <person name="Du L."/>
            <person name="Sun Y."/>
            <person name="Zhan W."/>
            <person name="Jiang J."/>
            <person name="Wang Q."/>
            <person name="Zhang B."/>
            <person name="Ji P."/>
            <person name="Sakyi L.B."/>
            <person name="Cui X."/>
            <person name="Yuan T."/>
            <person name="Jiang B."/>
            <person name="Yang W."/>
            <person name="Lam T.T.-Y."/>
            <person name="Chang Q."/>
            <person name="Ding S."/>
            <person name="Wang X."/>
            <person name="Zhu J."/>
            <person name="Ruan X."/>
            <person name="Zhao L."/>
            <person name="Wei J."/>
            <person name="Que T."/>
            <person name="Du C."/>
            <person name="Cheng J."/>
            <person name="Dai P."/>
            <person name="Han X."/>
            <person name="Huang E."/>
            <person name="Gao Y."/>
            <person name="Liu J."/>
            <person name="Shao H."/>
            <person name="Ye R."/>
            <person name="Li L."/>
            <person name="Wei W."/>
            <person name="Wang X."/>
            <person name="Wang C."/>
            <person name="Huo Q."/>
            <person name="Li W."/>
            <person name="Guo W."/>
            <person name="Chen H."/>
            <person name="Chen S."/>
            <person name="Zhou L."/>
            <person name="Zhou L."/>
            <person name="Ni X."/>
            <person name="Tian J."/>
            <person name="Zhou Y."/>
            <person name="Sheng Y."/>
            <person name="Liu T."/>
            <person name="Pan Y."/>
            <person name="Xia L."/>
            <person name="Li J."/>
            <person name="Zhao F."/>
            <person name="Cao W."/>
        </authorList>
    </citation>
    <scope>NUCLEOTIDE SEQUENCE</scope>
    <source>
        <strain evidence="2">Rmic-2018</strain>
        <tissue evidence="2">Larvae</tissue>
    </source>
</reference>
<dbReference type="InterPro" id="IPR014751">
    <property type="entry name" value="XRCC4-like_C"/>
</dbReference>
<accession>A0A9J6E7I4</accession>
<dbReference type="Gene3D" id="1.20.5.370">
    <property type="match status" value="1"/>
</dbReference>
<proteinExistence type="predicted"/>
<dbReference type="OMA" id="SQDQDEC"/>
<dbReference type="Pfam" id="PF21924">
    <property type="entry name" value="XRCC4_CC"/>
    <property type="match status" value="1"/>
</dbReference>
<dbReference type="GO" id="GO:0003677">
    <property type="term" value="F:DNA binding"/>
    <property type="evidence" value="ECO:0007669"/>
    <property type="project" value="InterPro"/>
</dbReference>